<dbReference type="PROSITE" id="PS50928">
    <property type="entry name" value="ABC_TM1"/>
    <property type="match status" value="1"/>
</dbReference>
<protein>
    <submittedName>
        <fullName evidence="9">Multiple sugar transport system permease protein</fullName>
    </submittedName>
</protein>
<evidence type="ECO:0000256" key="1">
    <source>
        <dbReference type="ARBA" id="ARBA00004651"/>
    </source>
</evidence>
<keyword evidence="6 7" id="KW-0472">Membrane</keyword>
<dbReference type="InterPro" id="IPR035906">
    <property type="entry name" value="MetI-like_sf"/>
</dbReference>
<gene>
    <name evidence="9" type="ORF">SAMN02745196_01724</name>
</gene>
<dbReference type="SUPFAM" id="SSF161098">
    <property type="entry name" value="MetI-like"/>
    <property type="match status" value="1"/>
</dbReference>
<evidence type="ECO:0000313" key="10">
    <source>
        <dbReference type="Proteomes" id="UP000184526"/>
    </source>
</evidence>
<comment type="subcellular location">
    <subcellularLocation>
        <location evidence="1 7">Cell membrane</location>
        <topology evidence="1 7">Multi-pass membrane protein</topology>
    </subcellularLocation>
</comment>
<feature type="transmembrane region" description="Helical" evidence="7">
    <location>
        <begin position="157"/>
        <end position="178"/>
    </location>
</feature>
<dbReference type="SUPFAM" id="SSF160964">
    <property type="entry name" value="MalF N-terminal region-like"/>
    <property type="match status" value="1"/>
</dbReference>
<evidence type="ECO:0000256" key="6">
    <source>
        <dbReference type="ARBA" id="ARBA00023136"/>
    </source>
</evidence>
<feature type="transmembrane region" description="Helical" evidence="7">
    <location>
        <begin position="75"/>
        <end position="93"/>
    </location>
</feature>
<evidence type="ECO:0000256" key="5">
    <source>
        <dbReference type="ARBA" id="ARBA00022989"/>
    </source>
</evidence>
<dbReference type="AlphaFoldDB" id="A0A1M5WLQ3"/>
<evidence type="ECO:0000256" key="7">
    <source>
        <dbReference type="RuleBase" id="RU363032"/>
    </source>
</evidence>
<evidence type="ECO:0000256" key="2">
    <source>
        <dbReference type="ARBA" id="ARBA00022448"/>
    </source>
</evidence>
<dbReference type="PANTHER" id="PTHR30193:SF37">
    <property type="entry name" value="INNER MEMBRANE ABC TRANSPORTER PERMEASE PROTEIN YCJO"/>
    <property type="match status" value="1"/>
</dbReference>
<keyword evidence="9" id="KW-0762">Sugar transport</keyword>
<dbReference type="PANTHER" id="PTHR30193">
    <property type="entry name" value="ABC TRANSPORTER PERMEASE PROTEIN"/>
    <property type="match status" value="1"/>
</dbReference>
<dbReference type="Gene3D" id="1.10.3720.10">
    <property type="entry name" value="MetI-like"/>
    <property type="match status" value="1"/>
</dbReference>
<dbReference type="Pfam" id="PF00528">
    <property type="entry name" value="BPD_transp_1"/>
    <property type="match status" value="1"/>
</dbReference>
<feature type="domain" description="ABC transmembrane type-1" evidence="8">
    <location>
        <begin position="69"/>
        <end position="283"/>
    </location>
</feature>
<dbReference type="CDD" id="cd06261">
    <property type="entry name" value="TM_PBP2"/>
    <property type="match status" value="1"/>
</dbReference>
<reference evidence="9 10" key="1">
    <citation type="submission" date="2016-11" db="EMBL/GenBank/DDBJ databases">
        <authorList>
            <person name="Jaros S."/>
            <person name="Januszkiewicz K."/>
            <person name="Wedrychowicz H."/>
        </authorList>
    </citation>
    <scope>NUCLEOTIDE SEQUENCE [LARGE SCALE GENOMIC DNA]</scope>
    <source>
        <strain evidence="9 10">DSM 3089</strain>
    </source>
</reference>
<keyword evidence="2 7" id="KW-0813">Transport</keyword>
<feature type="transmembrane region" description="Helical" evidence="7">
    <location>
        <begin position="263"/>
        <end position="282"/>
    </location>
</feature>
<feature type="transmembrane region" description="Helical" evidence="7">
    <location>
        <begin position="214"/>
        <end position="236"/>
    </location>
</feature>
<keyword evidence="3" id="KW-1003">Cell membrane</keyword>
<evidence type="ECO:0000256" key="3">
    <source>
        <dbReference type="ARBA" id="ARBA00022475"/>
    </source>
</evidence>
<keyword evidence="4 7" id="KW-0812">Transmembrane</keyword>
<keyword evidence="10" id="KW-1185">Reference proteome</keyword>
<organism evidence="9 10">
    <name type="scientific">Clostridium collagenovorans DSM 3089</name>
    <dbReference type="NCBI Taxonomy" id="1121306"/>
    <lineage>
        <taxon>Bacteria</taxon>
        <taxon>Bacillati</taxon>
        <taxon>Bacillota</taxon>
        <taxon>Clostridia</taxon>
        <taxon>Eubacteriales</taxon>
        <taxon>Clostridiaceae</taxon>
        <taxon>Clostridium</taxon>
    </lineage>
</organism>
<comment type="similarity">
    <text evidence="7">Belongs to the binding-protein-dependent transport system permease family.</text>
</comment>
<evidence type="ECO:0000313" key="9">
    <source>
        <dbReference type="EMBL" id="SHH88427.1"/>
    </source>
</evidence>
<dbReference type="Proteomes" id="UP000184526">
    <property type="component" value="Unassembled WGS sequence"/>
</dbReference>
<name>A0A1M5WLQ3_9CLOT</name>
<evidence type="ECO:0000256" key="4">
    <source>
        <dbReference type="ARBA" id="ARBA00022692"/>
    </source>
</evidence>
<dbReference type="STRING" id="1121306.SAMN02745196_01724"/>
<feature type="transmembrane region" description="Helical" evidence="7">
    <location>
        <begin position="12"/>
        <end position="39"/>
    </location>
</feature>
<dbReference type="InterPro" id="IPR000515">
    <property type="entry name" value="MetI-like"/>
</dbReference>
<proteinExistence type="inferred from homology"/>
<evidence type="ECO:0000259" key="8">
    <source>
        <dbReference type="PROSITE" id="PS50928"/>
    </source>
</evidence>
<dbReference type="InterPro" id="IPR051393">
    <property type="entry name" value="ABC_transporter_permease"/>
</dbReference>
<dbReference type="GO" id="GO:0055085">
    <property type="term" value="P:transmembrane transport"/>
    <property type="evidence" value="ECO:0007669"/>
    <property type="project" value="InterPro"/>
</dbReference>
<sequence length="294" mass="32411">MKRKNIIKKIKPYGYILPLGILLCAFYVVPIIMSIFFSFTKYNIMAPPTFIGFDNYAKLFADKTLITAIGNTVKFSAVVVPIQTILALVMAVWINKRSESMAAKFAKGAIFIPVLSSMVLIGMVWKSLLSGDASPINQVLSVVGLSASNLLGNSKTALPTLMFISIWKNVGYFMVIYISALMDVPKSYYEASTVDGANKWQEFKNITLPLLKPTTIMVVFLGVIWSLQVFDLVYTLTGGGPGMSTMTIVMHAFNLNFKNFNSGYAMAVANVLFLLIAIASILQKTLIKKDKSTF</sequence>
<keyword evidence="5 7" id="KW-1133">Transmembrane helix</keyword>
<dbReference type="RefSeq" id="WP_072831621.1">
    <property type="nucleotide sequence ID" value="NZ_FQXP01000006.1"/>
</dbReference>
<dbReference type="GO" id="GO:0005886">
    <property type="term" value="C:plasma membrane"/>
    <property type="evidence" value="ECO:0007669"/>
    <property type="project" value="UniProtKB-SubCell"/>
</dbReference>
<dbReference type="EMBL" id="FQXP01000006">
    <property type="protein sequence ID" value="SHH88427.1"/>
    <property type="molecule type" value="Genomic_DNA"/>
</dbReference>
<accession>A0A1M5WLQ3</accession>
<feature type="transmembrane region" description="Helical" evidence="7">
    <location>
        <begin position="105"/>
        <end position="125"/>
    </location>
</feature>